<accession>A0A482VS36</accession>
<proteinExistence type="predicted"/>
<dbReference type="InterPro" id="IPR031986">
    <property type="entry name" value="GD_N"/>
</dbReference>
<evidence type="ECO:0000313" key="4">
    <source>
        <dbReference type="Proteomes" id="UP000292052"/>
    </source>
</evidence>
<comment type="caution">
    <text evidence="3">The sequence shown here is derived from an EMBL/GenBank/DDBJ whole genome shotgun (WGS) entry which is preliminary data.</text>
</comment>
<dbReference type="Proteomes" id="UP000292052">
    <property type="component" value="Unassembled WGS sequence"/>
</dbReference>
<dbReference type="STRING" id="1661398.A0A482VS36"/>
<protein>
    <recommendedName>
        <fullName evidence="2">Serine protease gd N-terminal domain-containing protein</fullName>
    </recommendedName>
</protein>
<dbReference type="AlphaFoldDB" id="A0A482VS36"/>
<keyword evidence="1" id="KW-0732">Signal</keyword>
<name>A0A482VS36_ASBVE</name>
<gene>
    <name evidence="3" type="ORF">BDFB_011675</name>
</gene>
<dbReference type="Pfam" id="PF16030">
    <property type="entry name" value="GD_N"/>
    <property type="match status" value="1"/>
</dbReference>
<dbReference type="OrthoDB" id="6783919at2759"/>
<dbReference type="EMBL" id="QDEB01073914">
    <property type="protein sequence ID" value="RZC35107.1"/>
    <property type="molecule type" value="Genomic_DNA"/>
</dbReference>
<feature type="chain" id="PRO_5019736318" description="Serine protease gd N-terminal domain-containing protein" evidence="1">
    <location>
        <begin position="19"/>
        <end position="126"/>
    </location>
</feature>
<reference evidence="3 4" key="1">
    <citation type="submission" date="2017-03" db="EMBL/GenBank/DDBJ databases">
        <title>Genome of the blue death feigning beetle - Asbolus verrucosus.</title>
        <authorList>
            <person name="Rider S.D."/>
        </authorList>
    </citation>
    <scope>NUCLEOTIDE SEQUENCE [LARGE SCALE GENOMIC DNA]</scope>
    <source>
        <strain evidence="3">Butters</strain>
        <tissue evidence="3">Head and leg muscle</tissue>
    </source>
</reference>
<feature type="signal peptide" evidence="1">
    <location>
        <begin position="1"/>
        <end position="18"/>
    </location>
</feature>
<keyword evidence="4" id="KW-1185">Reference proteome</keyword>
<sequence>MFRFGFVTISILAGAVWCQNFPENPCTNVFSYRQQRGVYYGEINIPYDGSKDLNLAVNISMQGLYQSAKLRIDLLTPAESILSSPVLTYRVNFPFANVIPRITQITFNGRIFCYGPSEPSKTLVVT</sequence>
<evidence type="ECO:0000259" key="2">
    <source>
        <dbReference type="Pfam" id="PF16030"/>
    </source>
</evidence>
<feature type="domain" description="Serine protease gd N-terminal" evidence="2">
    <location>
        <begin position="24"/>
        <end position="118"/>
    </location>
</feature>
<organism evidence="3 4">
    <name type="scientific">Asbolus verrucosus</name>
    <name type="common">Desert ironclad beetle</name>
    <dbReference type="NCBI Taxonomy" id="1661398"/>
    <lineage>
        <taxon>Eukaryota</taxon>
        <taxon>Metazoa</taxon>
        <taxon>Ecdysozoa</taxon>
        <taxon>Arthropoda</taxon>
        <taxon>Hexapoda</taxon>
        <taxon>Insecta</taxon>
        <taxon>Pterygota</taxon>
        <taxon>Neoptera</taxon>
        <taxon>Endopterygota</taxon>
        <taxon>Coleoptera</taxon>
        <taxon>Polyphaga</taxon>
        <taxon>Cucujiformia</taxon>
        <taxon>Tenebrionidae</taxon>
        <taxon>Pimeliinae</taxon>
        <taxon>Asbolus</taxon>
    </lineage>
</organism>
<evidence type="ECO:0000256" key="1">
    <source>
        <dbReference type="SAM" id="SignalP"/>
    </source>
</evidence>
<evidence type="ECO:0000313" key="3">
    <source>
        <dbReference type="EMBL" id="RZC35107.1"/>
    </source>
</evidence>